<accession>A0A2G9TSU6</accession>
<dbReference type="SMART" id="SM00235">
    <property type="entry name" value="ZnMc"/>
    <property type="match status" value="1"/>
</dbReference>
<dbReference type="Gene3D" id="3.40.390.10">
    <property type="entry name" value="Collagenase (Catalytic Domain)"/>
    <property type="match status" value="1"/>
</dbReference>
<feature type="signal peptide" evidence="9">
    <location>
        <begin position="1"/>
        <end position="15"/>
    </location>
</feature>
<keyword evidence="6" id="KW-1015">Disulfide bond</keyword>
<evidence type="ECO:0000259" key="10">
    <source>
        <dbReference type="PROSITE" id="PS51864"/>
    </source>
</evidence>
<evidence type="ECO:0000256" key="8">
    <source>
        <dbReference type="RuleBase" id="RU361183"/>
    </source>
</evidence>
<feature type="domain" description="Peptidase M12A" evidence="10">
    <location>
        <begin position="1"/>
        <end position="118"/>
    </location>
</feature>
<evidence type="ECO:0000256" key="6">
    <source>
        <dbReference type="ARBA" id="ARBA00023157"/>
    </source>
</evidence>
<name>A0A2G9TSU6_TELCI</name>
<evidence type="ECO:0000256" key="4">
    <source>
        <dbReference type="ARBA" id="ARBA00022833"/>
    </source>
</evidence>
<protein>
    <recommendedName>
        <fullName evidence="8">Metalloendopeptidase</fullName>
        <ecNumber evidence="8">3.4.24.-</ecNumber>
    </recommendedName>
</protein>
<evidence type="ECO:0000256" key="1">
    <source>
        <dbReference type="ARBA" id="ARBA00022670"/>
    </source>
</evidence>
<reference evidence="11 12" key="1">
    <citation type="submission" date="2015-09" db="EMBL/GenBank/DDBJ databases">
        <title>Draft genome of the parasitic nematode Teladorsagia circumcincta isolate WARC Sus (inbred).</title>
        <authorList>
            <person name="Mitreva M."/>
        </authorList>
    </citation>
    <scope>NUCLEOTIDE SEQUENCE [LARGE SCALE GENOMIC DNA]</scope>
    <source>
        <strain evidence="11 12">S</strain>
    </source>
</reference>
<comment type="cofactor">
    <cofactor evidence="7 8">
        <name>Zn(2+)</name>
        <dbReference type="ChEBI" id="CHEBI:29105"/>
    </cofactor>
    <text evidence="7 8">Binds 1 zinc ion per subunit.</text>
</comment>
<organism evidence="11 12">
    <name type="scientific">Teladorsagia circumcincta</name>
    <name type="common">Brown stomach worm</name>
    <name type="synonym">Ostertagia circumcincta</name>
    <dbReference type="NCBI Taxonomy" id="45464"/>
    <lineage>
        <taxon>Eukaryota</taxon>
        <taxon>Metazoa</taxon>
        <taxon>Ecdysozoa</taxon>
        <taxon>Nematoda</taxon>
        <taxon>Chromadorea</taxon>
        <taxon>Rhabditida</taxon>
        <taxon>Rhabditina</taxon>
        <taxon>Rhabditomorpha</taxon>
        <taxon>Strongyloidea</taxon>
        <taxon>Trichostrongylidae</taxon>
        <taxon>Teladorsagia</taxon>
    </lineage>
</organism>
<keyword evidence="1 7" id="KW-0645">Protease</keyword>
<gene>
    <name evidence="11" type="ORF">TELCIR_18165</name>
</gene>
<keyword evidence="12" id="KW-1185">Reference proteome</keyword>
<dbReference type="GO" id="GO:0004222">
    <property type="term" value="F:metalloendopeptidase activity"/>
    <property type="evidence" value="ECO:0007669"/>
    <property type="project" value="UniProtKB-UniRule"/>
</dbReference>
<sequence length="118" mass="13493">MRVILLVLFVVNVRAVYDKPVKAESSRGTDEEDVQVKENFFTGLVEEIGTASHELGHALGFFHTHQRHDRDEYITVNWTNFDIGDNYTSQFVKQSNITNDNYGLPYDYGSVMHYGTTA</sequence>
<dbReference type="InterPro" id="IPR001506">
    <property type="entry name" value="Peptidase_M12A"/>
</dbReference>
<keyword evidence="5 7" id="KW-0482">Metalloprotease</keyword>
<evidence type="ECO:0000256" key="5">
    <source>
        <dbReference type="ARBA" id="ARBA00023049"/>
    </source>
</evidence>
<dbReference type="PRINTS" id="PR00480">
    <property type="entry name" value="ASTACIN"/>
</dbReference>
<dbReference type="PANTHER" id="PTHR10127">
    <property type="entry name" value="DISCOIDIN, CUB, EGF, LAMININ , AND ZINC METALLOPROTEASE DOMAIN CONTAINING"/>
    <property type="match status" value="1"/>
</dbReference>
<evidence type="ECO:0000256" key="2">
    <source>
        <dbReference type="ARBA" id="ARBA00022723"/>
    </source>
</evidence>
<evidence type="ECO:0000256" key="7">
    <source>
        <dbReference type="PROSITE-ProRule" id="PRU01211"/>
    </source>
</evidence>
<dbReference type="PANTHER" id="PTHR10127:SF780">
    <property type="entry name" value="METALLOENDOPEPTIDASE"/>
    <property type="match status" value="1"/>
</dbReference>
<evidence type="ECO:0000256" key="3">
    <source>
        <dbReference type="ARBA" id="ARBA00022801"/>
    </source>
</evidence>
<evidence type="ECO:0000313" key="12">
    <source>
        <dbReference type="Proteomes" id="UP000230423"/>
    </source>
</evidence>
<keyword evidence="4 7" id="KW-0862">Zinc</keyword>
<feature type="chain" id="PRO_5013809286" description="Metalloendopeptidase" evidence="9">
    <location>
        <begin position="16"/>
        <end position="118"/>
    </location>
</feature>
<keyword evidence="3 7" id="KW-0378">Hydrolase</keyword>
<dbReference type="EC" id="3.4.24.-" evidence="8"/>
<feature type="binding site" evidence="7">
    <location>
        <position position="57"/>
    </location>
    <ligand>
        <name>Zn(2+)</name>
        <dbReference type="ChEBI" id="CHEBI:29105"/>
        <note>catalytic</note>
    </ligand>
</feature>
<keyword evidence="2 7" id="KW-0479">Metal-binding</keyword>
<proteinExistence type="predicted"/>
<dbReference type="InterPro" id="IPR024079">
    <property type="entry name" value="MetalloPept_cat_dom_sf"/>
</dbReference>
<dbReference type="AlphaFoldDB" id="A0A2G9TSU6"/>
<dbReference type="PROSITE" id="PS51864">
    <property type="entry name" value="ASTACIN"/>
    <property type="match status" value="1"/>
</dbReference>
<dbReference type="GO" id="GO:0006508">
    <property type="term" value="P:proteolysis"/>
    <property type="evidence" value="ECO:0007669"/>
    <property type="project" value="UniProtKB-KW"/>
</dbReference>
<feature type="active site" evidence="7">
    <location>
        <position position="54"/>
    </location>
</feature>
<evidence type="ECO:0000256" key="9">
    <source>
        <dbReference type="SAM" id="SignalP"/>
    </source>
</evidence>
<dbReference type="Proteomes" id="UP000230423">
    <property type="component" value="Unassembled WGS sequence"/>
</dbReference>
<dbReference type="Pfam" id="PF01400">
    <property type="entry name" value="Astacin"/>
    <property type="match status" value="1"/>
</dbReference>
<feature type="binding site" evidence="7">
    <location>
        <position position="53"/>
    </location>
    <ligand>
        <name>Zn(2+)</name>
        <dbReference type="ChEBI" id="CHEBI:29105"/>
        <note>catalytic</note>
    </ligand>
</feature>
<dbReference type="InterPro" id="IPR006026">
    <property type="entry name" value="Peptidase_Metallo"/>
</dbReference>
<keyword evidence="9" id="KW-0732">Signal</keyword>
<dbReference type="EMBL" id="KZ355674">
    <property type="protein sequence ID" value="PIO60340.1"/>
    <property type="molecule type" value="Genomic_DNA"/>
</dbReference>
<feature type="binding site" evidence="7">
    <location>
        <position position="63"/>
    </location>
    <ligand>
        <name>Zn(2+)</name>
        <dbReference type="ChEBI" id="CHEBI:29105"/>
        <note>catalytic</note>
    </ligand>
</feature>
<comment type="caution">
    <text evidence="7">Lacks conserved residue(s) required for the propagation of feature annotation.</text>
</comment>
<evidence type="ECO:0000313" key="11">
    <source>
        <dbReference type="EMBL" id="PIO60340.1"/>
    </source>
</evidence>
<dbReference type="GO" id="GO:0008270">
    <property type="term" value="F:zinc ion binding"/>
    <property type="evidence" value="ECO:0007669"/>
    <property type="project" value="UniProtKB-UniRule"/>
</dbReference>
<dbReference type="SUPFAM" id="SSF55486">
    <property type="entry name" value="Metalloproteases ('zincins'), catalytic domain"/>
    <property type="match status" value="1"/>
</dbReference>
<dbReference type="OrthoDB" id="5862166at2759"/>